<reference evidence="2" key="1">
    <citation type="journal article" date="2023" name="Nat. Plants">
        <title>Single-cell RNA sequencing provides a high-resolution roadmap for understanding the multicellular compartmentation of specialized metabolism.</title>
        <authorList>
            <person name="Sun S."/>
            <person name="Shen X."/>
            <person name="Li Y."/>
            <person name="Li Y."/>
            <person name="Wang S."/>
            <person name="Li R."/>
            <person name="Zhang H."/>
            <person name="Shen G."/>
            <person name="Guo B."/>
            <person name="Wei J."/>
            <person name="Xu J."/>
            <person name="St-Pierre B."/>
            <person name="Chen S."/>
            <person name="Sun C."/>
        </authorList>
    </citation>
    <scope>NUCLEOTIDE SEQUENCE [LARGE SCALE GENOMIC DNA]</scope>
</reference>
<sequence length="144" mass="16387">MAVVSDLDEVDAELQAITNLEPSNDDREDEDEANNEELVSHPKVCSYRNKIIIENWDDISILFSQDRANGQCARTAMELDQVEIEPKESINLDEEEFLAKATSQIVLDEVNKVANLNDFQILNALDLLMNDQRKFETFVGLQIT</sequence>
<proteinExistence type="predicted"/>
<evidence type="ECO:0000313" key="2">
    <source>
        <dbReference type="Proteomes" id="UP001060085"/>
    </source>
</evidence>
<protein>
    <submittedName>
        <fullName evidence="1">Uncharacterized protein</fullName>
    </submittedName>
</protein>
<accession>A0ACB9ZNK5</accession>
<keyword evidence="2" id="KW-1185">Reference proteome</keyword>
<evidence type="ECO:0000313" key="1">
    <source>
        <dbReference type="EMBL" id="KAI5649282.1"/>
    </source>
</evidence>
<name>A0ACB9ZNK5_CATRO</name>
<gene>
    <name evidence="1" type="ORF">M9H77_35287</name>
</gene>
<dbReference type="Proteomes" id="UP001060085">
    <property type="component" value="Linkage Group LG08"/>
</dbReference>
<dbReference type="EMBL" id="CM044708">
    <property type="protein sequence ID" value="KAI5649282.1"/>
    <property type="molecule type" value="Genomic_DNA"/>
</dbReference>
<comment type="caution">
    <text evidence="1">The sequence shown here is derived from an EMBL/GenBank/DDBJ whole genome shotgun (WGS) entry which is preliminary data.</text>
</comment>
<organism evidence="1 2">
    <name type="scientific">Catharanthus roseus</name>
    <name type="common">Madagascar periwinkle</name>
    <name type="synonym">Vinca rosea</name>
    <dbReference type="NCBI Taxonomy" id="4058"/>
    <lineage>
        <taxon>Eukaryota</taxon>
        <taxon>Viridiplantae</taxon>
        <taxon>Streptophyta</taxon>
        <taxon>Embryophyta</taxon>
        <taxon>Tracheophyta</taxon>
        <taxon>Spermatophyta</taxon>
        <taxon>Magnoliopsida</taxon>
        <taxon>eudicotyledons</taxon>
        <taxon>Gunneridae</taxon>
        <taxon>Pentapetalae</taxon>
        <taxon>asterids</taxon>
        <taxon>lamiids</taxon>
        <taxon>Gentianales</taxon>
        <taxon>Apocynaceae</taxon>
        <taxon>Rauvolfioideae</taxon>
        <taxon>Vinceae</taxon>
        <taxon>Catharanthinae</taxon>
        <taxon>Catharanthus</taxon>
    </lineage>
</organism>